<dbReference type="Proteomes" id="UP000247233">
    <property type="component" value="Unassembled WGS sequence"/>
</dbReference>
<keyword evidence="2" id="KW-1185">Reference proteome</keyword>
<name>A0A317VJ32_9EURO</name>
<gene>
    <name evidence="1" type="ORF">BO70DRAFT_398681</name>
</gene>
<evidence type="ECO:0000313" key="1">
    <source>
        <dbReference type="EMBL" id="PWY74353.1"/>
    </source>
</evidence>
<accession>A0A317VJ32</accession>
<dbReference type="VEuPathDB" id="FungiDB:BO70DRAFT_398681"/>
<protein>
    <submittedName>
        <fullName evidence="1">Uncharacterized protein</fullName>
    </submittedName>
</protein>
<dbReference type="AlphaFoldDB" id="A0A317VJ32"/>
<comment type="caution">
    <text evidence="1">The sequence shown here is derived from an EMBL/GenBank/DDBJ whole genome shotgun (WGS) entry which is preliminary data.</text>
</comment>
<reference evidence="1 2" key="1">
    <citation type="submission" date="2016-12" db="EMBL/GenBank/DDBJ databases">
        <title>The genomes of Aspergillus section Nigri reveals drivers in fungal speciation.</title>
        <authorList>
            <consortium name="DOE Joint Genome Institute"/>
            <person name="Vesth T.C."/>
            <person name="Nybo J."/>
            <person name="Theobald S."/>
            <person name="Brandl J."/>
            <person name="Frisvad J.C."/>
            <person name="Nielsen K.F."/>
            <person name="Lyhne E.K."/>
            <person name="Kogle M.E."/>
            <person name="Kuo A."/>
            <person name="Riley R."/>
            <person name="Clum A."/>
            <person name="Nolan M."/>
            <person name="Lipzen A."/>
            <person name="Salamov A."/>
            <person name="Henrissat B."/>
            <person name="Wiebenga A."/>
            <person name="De Vries R.P."/>
            <person name="Grigoriev I.V."/>
            <person name="Mortensen U.H."/>
            <person name="Andersen M.R."/>
            <person name="Baker S.E."/>
        </authorList>
    </citation>
    <scope>NUCLEOTIDE SEQUENCE [LARGE SCALE GENOMIC DNA]</scope>
    <source>
        <strain evidence="1 2">CBS 117.55</strain>
    </source>
</reference>
<dbReference type="GeneID" id="37069041"/>
<dbReference type="RefSeq" id="XP_025397000.1">
    <property type="nucleotide sequence ID" value="XM_025546804.1"/>
</dbReference>
<dbReference type="EMBL" id="MSFL01000023">
    <property type="protein sequence ID" value="PWY74353.1"/>
    <property type="molecule type" value="Genomic_DNA"/>
</dbReference>
<proteinExistence type="predicted"/>
<sequence length="112" mass="12322">MVKEKKAISVVFKQALGLESQFLAPKLYEGVLCVAMPWLTDLHRRASQLKADPDKRSPMMMRLAVMGSFCVGGSALPTGLQDADVPVKGILHVFQLGSCRHDPALLWRTITT</sequence>
<organism evidence="1 2">
    <name type="scientific">Aspergillus heteromorphus CBS 117.55</name>
    <dbReference type="NCBI Taxonomy" id="1448321"/>
    <lineage>
        <taxon>Eukaryota</taxon>
        <taxon>Fungi</taxon>
        <taxon>Dikarya</taxon>
        <taxon>Ascomycota</taxon>
        <taxon>Pezizomycotina</taxon>
        <taxon>Eurotiomycetes</taxon>
        <taxon>Eurotiomycetidae</taxon>
        <taxon>Eurotiales</taxon>
        <taxon>Aspergillaceae</taxon>
        <taxon>Aspergillus</taxon>
        <taxon>Aspergillus subgen. Circumdati</taxon>
    </lineage>
</organism>
<evidence type="ECO:0000313" key="2">
    <source>
        <dbReference type="Proteomes" id="UP000247233"/>
    </source>
</evidence>